<gene>
    <name evidence="2" type="ORF">C1E24_19975</name>
</gene>
<sequence length="286" mass="33041">MKVCFLFVILFFFISSADAETIKVRASQSKFDSTHDYYIGLIKLAYKKINKPISIEYAPYMVQERALSEMQAGRLIDLYWAGSNVERESKLGFVPIPLVKGLLGYRVFTINEKFKNKFSDINSLEALNGIPLCQGQHWPDTDILLASGLNVVPNMVYENMFRQVYSGRCKAFPRGINEAYSEVESRKEVMPELMVFDDLILHYPFPMYFFTRKQNEKLINNLTKGLMLAIEDGSFNEYMTKHPATRHLFPLSKWNNKTIITINNPFLSNKSDIGNTKLWVDLKIKN</sequence>
<evidence type="ECO:0008006" key="4">
    <source>
        <dbReference type="Google" id="ProtNLM"/>
    </source>
</evidence>
<dbReference type="Proteomes" id="UP000309186">
    <property type="component" value="Unassembled WGS sequence"/>
</dbReference>
<feature type="signal peptide" evidence="1">
    <location>
        <begin position="1"/>
        <end position="19"/>
    </location>
</feature>
<dbReference type="OrthoDB" id="547680at2"/>
<dbReference type="Gene3D" id="3.40.190.10">
    <property type="entry name" value="Periplasmic binding protein-like II"/>
    <property type="match status" value="2"/>
</dbReference>
<name>A0A5R9PX87_9GAMM</name>
<dbReference type="EMBL" id="PPSW01000047">
    <property type="protein sequence ID" value="TLX45275.1"/>
    <property type="molecule type" value="Genomic_DNA"/>
</dbReference>
<organism evidence="2 3">
    <name type="scientific">Pseudoalteromonas phenolica</name>
    <dbReference type="NCBI Taxonomy" id="161398"/>
    <lineage>
        <taxon>Bacteria</taxon>
        <taxon>Pseudomonadati</taxon>
        <taxon>Pseudomonadota</taxon>
        <taxon>Gammaproteobacteria</taxon>
        <taxon>Alteromonadales</taxon>
        <taxon>Pseudoalteromonadaceae</taxon>
        <taxon>Pseudoalteromonas</taxon>
    </lineage>
</organism>
<comment type="caution">
    <text evidence="2">The sequence shown here is derived from an EMBL/GenBank/DDBJ whole genome shotgun (WGS) entry which is preliminary data.</text>
</comment>
<protein>
    <recommendedName>
        <fullName evidence="4">Solute-binding protein family 3/N-terminal domain-containing protein</fullName>
    </recommendedName>
</protein>
<evidence type="ECO:0000313" key="2">
    <source>
        <dbReference type="EMBL" id="TLX45275.1"/>
    </source>
</evidence>
<dbReference type="AlphaFoldDB" id="A0A5R9PX87"/>
<feature type="chain" id="PRO_5024271219" description="Solute-binding protein family 3/N-terminal domain-containing protein" evidence="1">
    <location>
        <begin position="20"/>
        <end position="286"/>
    </location>
</feature>
<keyword evidence="1" id="KW-0732">Signal</keyword>
<evidence type="ECO:0000256" key="1">
    <source>
        <dbReference type="SAM" id="SignalP"/>
    </source>
</evidence>
<dbReference type="RefSeq" id="WP_138484515.1">
    <property type="nucleotide sequence ID" value="NZ_PPSW01000047.1"/>
</dbReference>
<evidence type="ECO:0000313" key="3">
    <source>
        <dbReference type="Proteomes" id="UP000309186"/>
    </source>
</evidence>
<accession>A0A5R9PX87</accession>
<dbReference type="SUPFAM" id="SSF53850">
    <property type="entry name" value="Periplasmic binding protein-like II"/>
    <property type="match status" value="1"/>
</dbReference>
<proteinExistence type="predicted"/>
<reference evidence="2 3" key="1">
    <citation type="submission" date="2018-01" db="EMBL/GenBank/DDBJ databases">
        <title>Co-occurrence of chitin degradation, pigmentation and bioactivity in marine Pseudoalteromonas.</title>
        <authorList>
            <person name="Paulsen S."/>
            <person name="Gram L."/>
            <person name="Machado H."/>
        </authorList>
    </citation>
    <scope>NUCLEOTIDE SEQUENCE [LARGE SCALE GENOMIC DNA]</scope>
    <source>
        <strain evidence="2 3">S3663</strain>
    </source>
</reference>